<accession>A0A9D3T7E6</accession>
<feature type="compositionally biased region" description="Polar residues" evidence="2">
    <location>
        <begin position="155"/>
        <end position="175"/>
    </location>
</feature>
<dbReference type="PANTHER" id="PTHR14388:SF5">
    <property type="entry name" value="SH2 DOMAIN-CONTAINING PROTEIN 4A"/>
    <property type="match status" value="1"/>
</dbReference>
<comment type="caution">
    <text evidence="3">The sequence shown here is derived from an EMBL/GenBank/DDBJ whole genome shotgun (WGS) entry which is preliminary data.</text>
</comment>
<keyword evidence="4" id="KW-1185">Reference proteome</keyword>
<dbReference type="OrthoDB" id="10003345at2759"/>
<proteinExistence type="predicted"/>
<protein>
    <recommendedName>
        <fullName evidence="5">SH2 domain containing 4A</fullName>
    </recommendedName>
</protein>
<gene>
    <name evidence="3" type="ORF">MATL_G00174040</name>
</gene>
<organism evidence="3 4">
    <name type="scientific">Megalops atlanticus</name>
    <name type="common">Tarpon</name>
    <name type="synonym">Clupea gigantea</name>
    <dbReference type="NCBI Taxonomy" id="7932"/>
    <lineage>
        <taxon>Eukaryota</taxon>
        <taxon>Metazoa</taxon>
        <taxon>Chordata</taxon>
        <taxon>Craniata</taxon>
        <taxon>Vertebrata</taxon>
        <taxon>Euteleostomi</taxon>
        <taxon>Actinopterygii</taxon>
        <taxon>Neopterygii</taxon>
        <taxon>Teleostei</taxon>
        <taxon>Elopiformes</taxon>
        <taxon>Megalopidae</taxon>
        <taxon>Megalops</taxon>
    </lineage>
</organism>
<sequence>MLQQILKDMYIDPDVLEALNEEQKKTLFLKMRQEQVRRWKEREEKLEREGNTGTKPKPKKAHSKSVSWLLGRDGDVQVCVIGEVDEFRSSKLIYSELGKPKVSNLQNNTRHQSDILRSSLANRGSSEPENVPPQTPPGIQLHFEGVPAVSDSDKQAPSSQENSADSLSVTHSPPLQVSEPEPLSSSTVESEEDSESGGAADSLRNLALYYRPHLKFSRTPSISDRLHPLDSQQPRADPPSIADRLRPPDSQEQGKGKDSQQVSAAQRAGPARAGPVPAGAGPEPAGAGCNGERDPCMGRGRVAELMKTFNTPSPKGPKGAPSRPKPPVPTKPAHLQLLSPASLR</sequence>
<feature type="compositionally biased region" description="Basic and acidic residues" evidence="2">
    <location>
        <begin position="291"/>
        <end position="304"/>
    </location>
</feature>
<dbReference type="PANTHER" id="PTHR14388">
    <property type="entry name" value="T CELL-SPECIFIC ADAPTER PROTEIN TSAD"/>
    <property type="match status" value="1"/>
</dbReference>
<feature type="compositionally biased region" description="Basic and acidic residues" evidence="2">
    <location>
        <begin position="39"/>
        <end position="50"/>
    </location>
</feature>
<keyword evidence="1" id="KW-0727">SH2 domain</keyword>
<feature type="compositionally biased region" description="Basic and acidic residues" evidence="2">
    <location>
        <begin position="243"/>
        <end position="258"/>
    </location>
</feature>
<feature type="region of interest" description="Disordered" evidence="2">
    <location>
        <begin position="148"/>
        <end position="202"/>
    </location>
</feature>
<evidence type="ECO:0000313" key="3">
    <source>
        <dbReference type="EMBL" id="KAG7465227.1"/>
    </source>
</evidence>
<dbReference type="GO" id="GO:0005737">
    <property type="term" value="C:cytoplasm"/>
    <property type="evidence" value="ECO:0007669"/>
    <property type="project" value="TreeGrafter"/>
</dbReference>
<evidence type="ECO:0000313" key="4">
    <source>
        <dbReference type="Proteomes" id="UP001046870"/>
    </source>
</evidence>
<dbReference type="AlphaFoldDB" id="A0A9D3T7E6"/>
<feature type="region of interest" description="Disordered" evidence="2">
    <location>
        <begin position="217"/>
        <end position="344"/>
    </location>
</feature>
<dbReference type="Proteomes" id="UP001046870">
    <property type="component" value="Chromosome 14"/>
</dbReference>
<dbReference type="EMBL" id="JAFDVH010000014">
    <property type="protein sequence ID" value="KAG7465227.1"/>
    <property type="molecule type" value="Genomic_DNA"/>
</dbReference>
<feature type="compositionally biased region" description="Low complexity" evidence="2">
    <location>
        <begin position="264"/>
        <end position="287"/>
    </location>
</feature>
<reference evidence="3" key="1">
    <citation type="submission" date="2021-01" db="EMBL/GenBank/DDBJ databases">
        <authorList>
            <person name="Zahm M."/>
            <person name="Roques C."/>
            <person name="Cabau C."/>
            <person name="Klopp C."/>
            <person name="Donnadieu C."/>
            <person name="Jouanno E."/>
            <person name="Lampietro C."/>
            <person name="Louis A."/>
            <person name="Herpin A."/>
            <person name="Echchiki A."/>
            <person name="Berthelot C."/>
            <person name="Parey E."/>
            <person name="Roest-Crollius H."/>
            <person name="Braasch I."/>
            <person name="Postlethwait J."/>
            <person name="Bobe J."/>
            <person name="Montfort J."/>
            <person name="Bouchez O."/>
            <person name="Begum T."/>
            <person name="Mejri S."/>
            <person name="Adams A."/>
            <person name="Chen W.-J."/>
            <person name="Guiguen Y."/>
        </authorList>
    </citation>
    <scope>NUCLEOTIDE SEQUENCE</scope>
    <source>
        <strain evidence="3">YG-15Mar2019-1</strain>
        <tissue evidence="3">Brain</tissue>
    </source>
</reference>
<feature type="region of interest" description="Disordered" evidence="2">
    <location>
        <begin position="39"/>
        <end position="66"/>
    </location>
</feature>
<evidence type="ECO:0008006" key="5">
    <source>
        <dbReference type="Google" id="ProtNLM"/>
    </source>
</evidence>
<name>A0A9D3T7E6_MEGAT</name>
<evidence type="ECO:0000256" key="1">
    <source>
        <dbReference type="ARBA" id="ARBA00022999"/>
    </source>
</evidence>
<evidence type="ECO:0000256" key="2">
    <source>
        <dbReference type="SAM" id="MobiDB-lite"/>
    </source>
</evidence>